<keyword evidence="9" id="KW-1185">Reference proteome</keyword>
<dbReference type="InterPro" id="IPR024298">
    <property type="entry name" value="Sec16_Sec23-bd"/>
</dbReference>
<reference evidence="8" key="1">
    <citation type="submission" date="2018-07" db="EMBL/GenBank/DDBJ databases">
        <title>Comparative genomics of catfishes provides insights into carnivory and benthic adaptation.</title>
        <authorList>
            <person name="Zhang Y."/>
            <person name="Wang D."/>
            <person name="Peng Z."/>
            <person name="Zheng S."/>
            <person name="Shao F."/>
            <person name="Tao W."/>
        </authorList>
    </citation>
    <scope>NUCLEOTIDE SEQUENCE</scope>
    <source>
        <strain evidence="8">Chongqing</strain>
    </source>
</reference>
<evidence type="ECO:0000256" key="4">
    <source>
        <dbReference type="ARBA" id="ARBA00022824"/>
    </source>
</evidence>
<evidence type="ECO:0000256" key="2">
    <source>
        <dbReference type="ARBA" id="ARBA00005927"/>
    </source>
</evidence>
<evidence type="ECO:0000256" key="5">
    <source>
        <dbReference type="ARBA" id="ARBA00022892"/>
    </source>
</evidence>
<dbReference type="GO" id="GO:0005789">
    <property type="term" value="C:endoplasmic reticulum membrane"/>
    <property type="evidence" value="ECO:0007669"/>
    <property type="project" value="UniProtKB-SubCell"/>
</dbReference>
<sequence>MDPRGQNWNEKWPQNQRSEHRVRDEQYRSHHTGKHGNYPSPDARDIDRRWYARDPRYMYYMSGPPPAEFSTAYSSQTYTPDRARSHSRYELRRDSGQYDGEVSLRETTDTRNEAGEVSEPGGLASSKTSGLSSSTYELSQYINGDEQSNAPPPAHSEAESKSVVPLKFCVPHVALSFGPAGQLVRVTPVLPTHGEPAQVELHSMEVILSDTREQNDMRSFPGPLTREDLHKVDVINFSLQMADACLKDETSCNDSSVSLLWQLLVLLCRQNGRIVGSDIAELLLRGSRSVGTFDGDAEQSDVGSLIDLNESPKSELESYNSSDLLTGNPLSNEETSEENLQNYTKLLLAGRKKSYSKEKWGDWRHHVAVMLSNKNGESAMHFKSIVNLGDTLASRGLLHAAHICYLTAHTSFGWYSNKAERLVLLGSSHSASFAEFCHDSAIRCTEVFEYCQRLGNPSFIIPSFLVYKFLYACRLLDCGLFSQAFHYCELVAKALLTIQEPHIILLQEVIKMVDRLKHSEAQVSETGADPDWLSLLRQHLQDLLDSPTHPTPQRNNRTSQKPKHVLQKSKIFLKSMLQFPSILNRICSPLNSQQFMQFRMV</sequence>
<dbReference type="AlphaFoldDB" id="A0AAD5FU03"/>
<dbReference type="GO" id="GO:0016192">
    <property type="term" value="P:vesicle-mediated transport"/>
    <property type="evidence" value="ECO:0007669"/>
    <property type="project" value="UniProtKB-KW"/>
</dbReference>
<keyword evidence="4" id="KW-0256">Endoplasmic reticulum</keyword>
<evidence type="ECO:0000256" key="3">
    <source>
        <dbReference type="ARBA" id="ARBA00022448"/>
    </source>
</evidence>
<feature type="region of interest" description="Disordered" evidence="6">
    <location>
        <begin position="1"/>
        <end position="47"/>
    </location>
</feature>
<dbReference type="GO" id="GO:0070971">
    <property type="term" value="C:endoplasmic reticulum exit site"/>
    <property type="evidence" value="ECO:0007669"/>
    <property type="project" value="TreeGrafter"/>
</dbReference>
<feature type="domain" description="Sec16 Sec23-binding" evidence="7">
    <location>
        <begin position="341"/>
        <end position="532"/>
    </location>
</feature>
<dbReference type="CDD" id="cd09233">
    <property type="entry name" value="ACE1-Sec16-like"/>
    <property type="match status" value="1"/>
</dbReference>
<feature type="region of interest" description="Disordered" evidence="6">
    <location>
        <begin position="313"/>
        <end position="337"/>
    </location>
</feature>
<dbReference type="GO" id="GO:0007030">
    <property type="term" value="P:Golgi organization"/>
    <property type="evidence" value="ECO:0007669"/>
    <property type="project" value="TreeGrafter"/>
</dbReference>
<comment type="similarity">
    <text evidence="2">Belongs to the SEC16 family.</text>
</comment>
<dbReference type="PANTHER" id="PTHR13402:SF11">
    <property type="entry name" value="PROTEIN TRANSPORT PROTEIN SEC16B"/>
    <property type="match status" value="1"/>
</dbReference>
<gene>
    <name evidence="8" type="ORF">C0J50_2838</name>
</gene>
<dbReference type="Proteomes" id="UP001205998">
    <property type="component" value="Unassembled WGS sequence"/>
</dbReference>
<feature type="compositionally biased region" description="Polar residues" evidence="6">
    <location>
        <begin position="317"/>
        <end position="337"/>
    </location>
</feature>
<dbReference type="Gene3D" id="1.25.40.1030">
    <property type="match status" value="1"/>
</dbReference>
<feature type="compositionally biased region" description="Basic and acidic residues" evidence="6">
    <location>
        <begin position="17"/>
        <end position="28"/>
    </location>
</feature>
<accession>A0AAD5FU03</accession>
<keyword evidence="3" id="KW-0813">Transport</keyword>
<organism evidence="8 9">
    <name type="scientific">Silurus asotus</name>
    <name type="common">Amur catfish</name>
    <name type="synonym">Parasilurus asotus</name>
    <dbReference type="NCBI Taxonomy" id="30991"/>
    <lineage>
        <taxon>Eukaryota</taxon>
        <taxon>Metazoa</taxon>
        <taxon>Chordata</taxon>
        <taxon>Craniata</taxon>
        <taxon>Vertebrata</taxon>
        <taxon>Euteleostomi</taxon>
        <taxon>Actinopterygii</taxon>
        <taxon>Neopterygii</taxon>
        <taxon>Teleostei</taxon>
        <taxon>Ostariophysi</taxon>
        <taxon>Siluriformes</taxon>
        <taxon>Siluridae</taxon>
        <taxon>Silurus</taxon>
    </lineage>
</organism>
<evidence type="ECO:0000256" key="1">
    <source>
        <dbReference type="ARBA" id="ARBA00004406"/>
    </source>
</evidence>
<feature type="compositionally biased region" description="Basic and acidic residues" evidence="6">
    <location>
        <begin position="81"/>
        <end position="114"/>
    </location>
</feature>
<keyword evidence="5" id="KW-0931">ER-Golgi transport</keyword>
<feature type="region of interest" description="Disordered" evidence="6">
    <location>
        <begin position="71"/>
        <end position="131"/>
    </location>
</feature>
<evidence type="ECO:0000313" key="9">
    <source>
        <dbReference type="Proteomes" id="UP001205998"/>
    </source>
</evidence>
<evidence type="ECO:0000256" key="6">
    <source>
        <dbReference type="SAM" id="MobiDB-lite"/>
    </source>
</evidence>
<dbReference type="GO" id="GO:0012507">
    <property type="term" value="C:ER to Golgi transport vesicle membrane"/>
    <property type="evidence" value="ECO:0007669"/>
    <property type="project" value="TreeGrafter"/>
</dbReference>
<evidence type="ECO:0000259" key="7">
    <source>
        <dbReference type="Pfam" id="PF12931"/>
    </source>
</evidence>
<dbReference type="PANTHER" id="PTHR13402">
    <property type="entry name" value="RGPR-RELATED"/>
    <property type="match status" value="1"/>
</dbReference>
<name>A0AAD5FU03_SILAS</name>
<feature type="compositionally biased region" description="Low complexity" evidence="6">
    <location>
        <begin position="121"/>
        <end position="131"/>
    </location>
</feature>
<dbReference type="Pfam" id="PF12931">
    <property type="entry name" value="TPR_Sec16"/>
    <property type="match status" value="1"/>
</dbReference>
<comment type="subcellular location">
    <subcellularLocation>
        <location evidence="1">Endoplasmic reticulum membrane</location>
        <topology evidence="1">Peripheral membrane protein</topology>
    </subcellularLocation>
</comment>
<proteinExistence type="inferred from homology"/>
<protein>
    <submittedName>
        <fullName evidence="8">Protein transport protein Sec16B isoform X1</fullName>
    </submittedName>
</protein>
<dbReference type="EMBL" id="MU545793">
    <property type="protein sequence ID" value="KAI5628348.1"/>
    <property type="molecule type" value="Genomic_DNA"/>
</dbReference>
<comment type="caution">
    <text evidence="8">The sequence shown here is derived from an EMBL/GenBank/DDBJ whole genome shotgun (WGS) entry which is preliminary data.</text>
</comment>
<dbReference type="GO" id="GO:0070973">
    <property type="term" value="P:protein localization to endoplasmic reticulum exit site"/>
    <property type="evidence" value="ECO:0007669"/>
    <property type="project" value="TreeGrafter"/>
</dbReference>
<feature type="compositionally biased region" description="Polar residues" evidence="6">
    <location>
        <begin position="1"/>
        <end position="16"/>
    </location>
</feature>
<evidence type="ECO:0000313" key="8">
    <source>
        <dbReference type="EMBL" id="KAI5628348.1"/>
    </source>
</evidence>